<reference evidence="5 6" key="1">
    <citation type="submission" date="2023-09" db="EMBL/GenBank/DDBJ databases">
        <authorList>
            <person name="Wang M."/>
        </authorList>
    </citation>
    <scope>NUCLEOTIDE SEQUENCE [LARGE SCALE GENOMIC DNA]</scope>
    <source>
        <strain evidence="5">GT-2023</strain>
        <tissue evidence="5">Liver</tissue>
    </source>
</reference>
<dbReference type="SUPFAM" id="SSF64546">
    <property type="entry name" value="Satiety factor CART (cocaine and amphetamine regulated transcript)"/>
    <property type="match status" value="1"/>
</dbReference>
<dbReference type="Pfam" id="PF06373">
    <property type="entry name" value="CART"/>
    <property type="match status" value="1"/>
</dbReference>
<organism evidence="5 6">
    <name type="scientific">Cirrhinus molitorella</name>
    <name type="common">mud carp</name>
    <dbReference type="NCBI Taxonomy" id="172907"/>
    <lineage>
        <taxon>Eukaryota</taxon>
        <taxon>Metazoa</taxon>
        <taxon>Chordata</taxon>
        <taxon>Craniata</taxon>
        <taxon>Vertebrata</taxon>
        <taxon>Euteleostomi</taxon>
        <taxon>Actinopterygii</taxon>
        <taxon>Neopterygii</taxon>
        <taxon>Teleostei</taxon>
        <taxon>Ostariophysi</taxon>
        <taxon>Cypriniformes</taxon>
        <taxon>Cyprinidae</taxon>
        <taxon>Labeoninae</taxon>
        <taxon>Labeonini</taxon>
        <taxon>Cirrhinus</taxon>
    </lineage>
</organism>
<keyword evidence="6" id="KW-1185">Reference proteome</keyword>
<evidence type="ECO:0000313" key="6">
    <source>
        <dbReference type="Proteomes" id="UP001558613"/>
    </source>
</evidence>
<dbReference type="PANTHER" id="PTHR16655:SF5">
    <property type="entry name" value="COCAINE- AND AMPHETAMINE-REGULATED TRANSCRIPT 2-RELATED"/>
    <property type="match status" value="1"/>
</dbReference>
<proteinExistence type="inferred from homology"/>
<dbReference type="EMBL" id="JAYMGO010000025">
    <property type="protein sequence ID" value="KAL1247526.1"/>
    <property type="molecule type" value="Genomic_DNA"/>
</dbReference>
<evidence type="ECO:0000256" key="2">
    <source>
        <dbReference type="ARBA" id="ARBA00005294"/>
    </source>
</evidence>
<comment type="subcellular location">
    <subcellularLocation>
        <location evidence="1">Secreted</location>
    </subcellularLocation>
</comment>
<dbReference type="Proteomes" id="UP001558613">
    <property type="component" value="Unassembled WGS sequence"/>
</dbReference>
<evidence type="ECO:0000256" key="4">
    <source>
        <dbReference type="ARBA" id="ARBA00023157"/>
    </source>
</evidence>
<dbReference type="InterPro" id="IPR009106">
    <property type="entry name" value="CART"/>
</dbReference>
<name>A0ABR3L657_9TELE</name>
<keyword evidence="4" id="KW-1015">Disulfide bond</keyword>
<dbReference type="Gene3D" id="4.10.40.30">
    <property type="entry name" value="CART, C-terminal domain"/>
    <property type="match status" value="1"/>
</dbReference>
<comment type="caution">
    <text evidence="5">The sequence shown here is derived from an EMBL/GenBank/DDBJ whole genome shotgun (WGS) entry which is preliminary data.</text>
</comment>
<dbReference type="InterPro" id="IPR036722">
    <property type="entry name" value="CART_C_sf"/>
</dbReference>
<evidence type="ECO:0000313" key="5">
    <source>
        <dbReference type="EMBL" id="KAL1247526.1"/>
    </source>
</evidence>
<evidence type="ECO:0000256" key="1">
    <source>
        <dbReference type="ARBA" id="ARBA00004613"/>
    </source>
</evidence>
<sequence length="197" mass="22090">MLGTTNRFPPIFPPIGGYGTGDEVWEVEEAHGVFGRRADVGRHKRIPRRQMGIKSCPIAKTEYGSGTRVPKLPEFRTMESSSLRTRMAVCALLLCLLTGAKANDSEPEIEVDLDTRAIRDFYPKDPNLTSEKQLLGALQEVLEKLQTKRIPPWEKKFGQVPMCDLGEQCAIRKGSRIGKMCDCPRGAFCNFFLLKCL</sequence>
<dbReference type="PANTHER" id="PTHR16655">
    <property type="entry name" value="COCAINE AND AMPHETAMINE REGULATED TRANSCRIPT PROTEIN"/>
    <property type="match status" value="1"/>
</dbReference>
<gene>
    <name evidence="5" type="ORF">QQF64_022902</name>
</gene>
<evidence type="ECO:0008006" key="7">
    <source>
        <dbReference type="Google" id="ProtNLM"/>
    </source>
</evidence>
<dbReference type="CDD" id="cd22741">
    <property type="entry name" value="CART_CTD-like"/>
    <property type="match status" value="1"/>
</dbReference>
<protein>
    <recommendedName>
        <fullName evidence="7">Cocaine- and amphetamine-regulated transcript protein</fullName>
    </recommendedName>
</protein>
<keyword evidence="3" id="KW-0964">Secreted</keyword>
<comment type="similarity">
    <text evidence="2">Belongs to the CART family.</text>
</comment>
<accession>A0ABR3L657</accession>
<evidence type="ECO:0000256" key="3">
    <source>
        <dbReference type="ARBA" id="ARBA00022525"/>
    </source>
</evidence>